<keyword evidence="1" id="KW-1133">Transmembrane helix</keyword>
<organism evidence="2 3">
    <name type="scientific">Brevibacillus aydinogluensis</name>
    <dbReference type="NCBI Taxonomy" id="927786"/>
    <lineage>
        <taxon>Bacteria</taxon>
        <taxon>Bacillati</taxon>
        <taxon>Bacillota</taxon>
        <taxon>Bacilli</taxon>
        <taxon>Bacillales</taxon>
        <taxon>Paenibacillaceae</taxon>
        <taxon>Brevibacillus</taxon>
    </lineage>
</organism>
<dbReference type="RefSeq" id="WP_304414979.1">
    <property type="nucleotide sequence ID" value="NZ_OY569118.1"/>
</dbReference>
<name>A0AA48M4A0_9BACL</name>
<proteinExistence type="predicted"/>
<dbReference type="InterPro" id="IPR031616">
    <property type="entry name" value="BsrE-like"/>
</dbReference>
<dbReference type="EMBL" id="OY569118">
    <property type="protein sequence ID" value="CAJ1001033.1"/>
    <property type="molecule type" value="Genomic_DNA"/>
</dbReference>
<evidence type="ECO:0000256" key="1">
    <source>
        <dbReference type="SAM" id="Phobius"/>
    </source>
</evidence>
<protein>
    <submittedName>
        <fullName evidence="2">Uncharacterized protein</fullName>
    </submittedName>
</protein>
<reference evidence="2" key="1">
    <citation type="submission" date="2023-07" db="EMBL/GenBank/DDBJ databases">
        <authorList>
            <person name="Ivanov I."/>
            <person name="Teneva D."/>
            <person name="Stoikov I."/>
        </authorList>
    </citation>
    <scope>NUCLEOTIDE SEQUENCE</scope>
    <source>
        <strain evidence="2">4475</strain>
    </source>
</reference>
<dbReference type="Proteomes" id="UP001189619">
    <property type="component" value="Chromosome"/>
</dbReference>
<keyword evidence="3" id="KW-1185">Reference proteome</keyword>
<gene>
    <name evidence="2" type="ORF">BSPP4475_01670</name>
</gene>
<dbReference type="Pfam" id="PF16935">
    <property type="entry name" value="Hol_Tox"/>
    <property type="match status" value="1"/>
</dbReference>
<feature type="transmembrane region" description="Helical" evidence="1">
    <location>
        <begin position="12"/>
        <end position="32"/>
    </location>
</feature>
<evidence type="ECO:0000313" key="2">
    <source>
        <dbReference type="EMBL" id="CAJ1001033.1"/>
    </source>
</evidence>
<dbReference type="KEGG" id="bayd:BSPP4475_01670"/>
<sequence>MAITHETMSLMIQFGGFIVGLLSLVVAIVVALTQKRSRPPLSLVGQEVYYSENEPTP</sequence>
<dbReference type="AlphaFoldDB" id="A0AA48M4A0"/>
<keyword evidence="1" id="KW-0812">Transmembrane</keyword>
<keyword evidence="1" id="KW-0472">Membrane</keyword>
<accession>A0AA48M4A0</accession>
<evidence type="ECO:0000313" key="3">
    <source>
        <dbReference type="Proteomes" id="UP001189619"/>
    </source>
</evidence>